<dbReference type="Pfam" id="PF00782">
    <property type="entry name" value="DSPc"/>
    <property type="match status" value="1"/>
</dbReference>
<organism evidence="5">
    <name type="scientific">Indivirus ILV1</name>
    <dbReference type="NCBI Taxonomy" id="1977633"/>
    <lineage>
        <taxon>Viruses</taxon>
        <taxon>Varidnaviria</taxon>
        <taxon>Bamfordvirae</taxon>
        <taxon>Nucleocytoviricota</taxon>
        <taxon>Megaviricetes</taxon>
        <taxon>Imitervirales</taxon>
        <taxon>Mimiviridae</taxon>
        <taxon>Klosneuvirinae</taxon>
        <taxon>Indivirus</taxon>
    </lineage>
</organism>
<dbReference type="InterPro" id="IPR029021">
    <property type="entry name" value="Prot-tyrosine_phosphatase-like"/>
</dbReference>
<proteinExistence type="predicted"/>
<accession>A0A1V0SEG1</accession>
<evidence type="ECO:0000259" key="4">
    <source>
        <dbReference type="PROSITE" id="PS50056"/>
    </source>
</evidence>
<dbReference type="EMBL" id="KY684100">
    <property type="protein sequence ID" value="ARF10109.1"/>
    <property type="molecule type" value="Genomic_DNA"/>
</dbReference>
<protein>
    <submittedName>
        <fullName evidence="5">Dual specificity phosphatase</fullName>
    </submittedName>
</protein>
<dbReference type="GO" id="GO:0008330">
    <property type="term" value="F:protein tyrosine/threonine phosphatase activity"/>
    <property type="evidence" value="ECO:0007669"/>
    <property type="project" value="TreeGrafter"/>
</dbReference>
<name>A0A1V0SEG1_9VIRU</name>
<evidence type="ECO:0000313" key="5">
    <source>
        <dbReference type="EMBL" id="ARF10109.1"/>
    </source>
</evidence>
<dbReference type="InterPro" id="IPR020422">
    <property type="entry name" value="TYR_PHOSPHATASE_DUAL_dom"/>
</dbReference>
<sequence length="131" mass="15004">MSHIEIIKNLWLGNQYSSSIFEGDSILSIGCNPKKTYTNQLKLSIIDSKDSDISTILQDAIEFINKELLLNHKILVHCSGGINRSPIIVIVYLVKYCLYNLQDAITLVKQKKTSIRIQPHYLRQIQDFLLV</sequence>
<keyword evidence="1" id="KW-0378">Hydrolase</keyword>
<evidence type="ECO:0000256" key="2">
    <source>
        <dbReference type="ARBA" id="ARBA00022912"/>
    </source>
</evidence>
<dbReference type="PROSITE" id="PS50054">
    <property type="entry name" value="TYR_PHOSPHATASE_DUAL"/>
    <property type="match status" value="1"/>
</dbReference>
<dbReference type="SUPFAM" id="SSF52799">
    <property type="entry name" value="(Phosphotyrosine protein) phosphatases II"/>
    <property type="match status" value="1"/>
</dbReference>
<dbReference type="CDD" id="cd14498">
    <property type="entry name" value="DSP"/>
    <property type="match status" value="1"/>
</dbReference>
<evidence type="ECO:0000256" key="1">
    <source>
        <dbReference type="ARBA" id="ARBA00022801"/>
    </source>
</evidence>
<dbReference type="PROSITE" id="PS50056">
    <property type="entry name" value="TYR_PHOSPHATASE_2"/>
    <property type="match status" value="1"/>
</dbReference>
<keyword evidence="2" id="KW-0904">Protein phosphatase</keyword>
<feature type="domain" description="Tyrosine specific protein phosphatases" evidence="4">
    <location>
        <begin position="58"/>
        <end position="123"/>
    </location>
</feature>
<dbReference type="PANTHER" id="PTHR10159:SF519">
    <property type="entry name" value="DUAL SPECIFICITY PROTEIN PHOSPHATASE MPK3"/>
    <property type="match status" value="1"/>
</dbReference>
<dbReference type="InterPro" id="IPR000340">
    <property type="entry name" value="Dual-sp_phosphatase_cat-dom"/>
</dbReference>
<gene>
    <name evidence="5" type="ORF">Indivirus_16_4</name>
</gene>
<dbReference type="InterPro" id="IPR000387">
    <property type="entry name" value="Tyr_Pase_dom"/>
</dbReference>
<dbReference type="PANTHER" id="PTHR10159">
    <property type="entry name" value="DUAL SPECIFICITY PROTEIN PHOSPHATASE"/>
    <property type="match status" value="1"/>
</dbReference>
<dbReference type="InterPro" id="IPR016130">
    <property type="entry name" value="Tyr_Pase_AS"/>
</dbReference>
<evidence type="ECO:0000259" key="3">
    <source>
        <dbReference type="PROSITE" id="PS50054"/>
    </source>
</evidence>
<feature type="domain" description="Tyrosine-protein phosphatase" evidence="3">
    <location>
        <begin position="1"/>
        <end position="131"/>
    </location>
</feature>
<dbReference type="GO" id="GO:0033550">
    <property type="term" value="F:MAP kinase tyrosine phosphatase activity"/>
    <property type="evidence" value="ECO:0007669"/>
    <property type="project" value="TreeGrafter"/>
</dbReference>
<reference evidence="5" key="1">
    <citation type="journal article" date="2017" name="Science">
        <title>Giant viruses with an expanded complement of translation system components.</title>
        <authorList>
            <person name="Schulz F."/>
            <person name="Yutin N."/>
            <person name="Ivanova N.N."/>
            <person name="Ortega D.R."/>
            <person name="Lee T.K."/>
            <person name="Vierheilig J."/>
            <person name="Daims H."/>
            <person name="Horn M."/>
            <person name="Wagner M."/>
            <person name="Jensen G.J."/>
            <person name="Kyrpides N.C."/>
            <person name="Koonin E.V."/>
            <person name="Woyke T."/>
        </authorList>
    </citation>
    <scope>NUCLEOTIDE SEQUENCE</scope>
    <source>
        <strain evidence="5">ILV1</strain>
    </source>
</reference>
<dbReference type="SMART" id="SM00195">
    <property type="entry name" value="DSPc"/>
    <property type="match status" value="1"/>
</dbReference>
<dbReference type="GO" id="GO:0017017">
    <property type="term" value="F:MAP kinase tyrosine/serine/threonine phosphatase activity"/>
    <property type="evidence" value="ECO:0007669"/>
    <property type="project" value="TreeGrafter"/>
</dbReference>
<dbReference type="Gene3D" id="3.90.190.10">
    <property type="entry name" value="Protein tyrosine phosphatase superfamily"/>
    <property type="match status" value="1"/>
</dbReference>
<dbReference type="PROSITE" id="PS00383">
    <property type="entry name" value="TYR_PHOSPHATASE_1"/>
    <property type="match status" value="1"/>
</dbReference>